<evidence type="ECO:0000256" key="2">
    <source>
        <dbReference type="ARBA" id="ARBA00022630"/>
    </source>
</evidence>
<dbReference type="Proteomes" id="UP000002361">
    <property type="component" value="Chromosome"/>
</dbReference>
<reference key="1">
    <citation type="submission" date="2008-12" db="EMBL/GenBank/DDBJ databases">
        <title>Complete genome sequence of Rhodobacter capsulatus SB1003.</title>
        <authorList>
            <person name="Strnad H."/>
            <person name="Lapidus A."/>
            <person name="Vlcek C."/>
            <person name="Ulbrich P."/>
            <person name="Paces J."/>
            <person name="Maltsev N."/>
            <person name="Kumar V."/>
            <person name="Kogan Y."/>
            <person name="Milgram A."/>
            <person name="Rebrekov D."/>
            <person name="Mazur M."/>
            <person name="Cox R."/>
            <person name="Kyrpides N."/>
            <person name="Kolar M."/>
            <person name="Sachova J."/>
            <person name="Ridl J."/>
            <person name="Ivanova N."/>
            <person name="Kapatral V."/>
            <person name="Los T."/>
            <person name="Lykidis A."/>
            <person name="Mikhailova N."/>
            <person name="Reznik G."/>
            <person name="Vasieva O."/>
            <person name="Fonstein M."/>
            <person name="Paces V."/>
            <person name="Haselkorn R."/>
        </authorList>
    </citation>
    <scope>NUCLEOTIDE SEQUENCE</scope>
    <source>
        <strain>SB1003</strain>
    </source>
</reference>
<dbReference type="HOGENOM" id="CLU_025174_2_0_5"/>
<dbReference type="InterPro" id="IPR023166">
    <property type="entry name" value="BaiN-like_dom_sf"/>
</dbReference>
<dbReference type="AlphaFoldDB" id="D5ARI6"/>
<gene>
    <name evidence="6" type="ordered locus">RCAP_rcc01097</name>
</gene>
<keyword evidence="3" id="KW-0274">FAD</keyword>
<dbReference type="Gene3D" id="3.50.50.60">
    <property type="entry name" value="FAD/NAD(P)-binding domain"/>
    <property type="match status" value="1"/>
</dbReference>
<dbReference type="Gene3D" id="2.40.30.10">
    <property type="entry name" value="Translation factors"/>
    <property type="match status" value="1"/>
</dbReference>
<evidence type="ECO:0000259" key="4">
    <source>
        <dbReference type="Pfam" id="PF03486"/>
    </source>
</evidence>
<evidence type="ECO:0000313" key="6">
    <source>
        <dbReference type="EMBL" id="ADE84857.1"/>
    </source>
</evidence>
<organism evidence="6 7">
    <name type="scientific">Rhodobacter capsulatus (strain ATCC BAA-309 / NBRC 16581 / SB1003)</name>
    <dbReference type="NCBI Taxonomy" id="272942"/>
    <lineage>
        <taxon>Bacteria</taxon>
        <taxon>Pseudomonadati</taxon>
        <taxon>Pseudomonadota</taxon>
        <taxon>Alphaproteobacteria</taxon>
        <taxon>Rhodobacterales</taxon>
        <taxon>Rhodobacter group</taxon>
        <taxon>Rhodobacter</taxon>
    </lineage>
</organism>
<dbReference type="NCBIfam" id="TIGR00275">
    <property type="entry name" value="aminoacetone oxidase family FAD-binding enzyme"/>
    <property type="match status" value="1"/>
</dbReference>
<evidence type="ECO:0000313" key="7">
    <source>
        <dbReference type="Proteomes" id="UP000002361"/>
    </source>
</evidence>
<dbReference type="SUPFAM" id="SSF51905">
    <property type="entry name" value="FAD/NAD(P)-binding domain"/>
    <property type="match status" value="1"/>
</dbReference>
<proteinExistence type="predicted"/>
<dbReference type="KEGG" id="rcp:RCAP_rcc01097"/>
<dbReference type="Pfam" id="PF03486">
    <property type="entry name" value="HI0933_like"/>
    <property type="match status" value="1"/>
</dbReference>
<name>D5ARI6_RHOCB</name>
<dbReference type="SUPFAM" id="SSF160996">
    <property type="entry name" value="HI0933 insert domain-like"/>
    <property type="match status" value="1"/>
</dbReference>
<dbReference type="GeneID" id="31490019"/>
<dbReference type="PRINTS" id="PR00411">
    <property type="entry name" value="PNDRDTASEI"/>
</dbReference>
<keyword evidence="2" id="KW-0285">Flavoprotein</keyword>
<dbReference type="PANTHER" id="PTHR42887">
    <property type="entry name" value="OS12G0638800 PROTEIN"/>
    <property type="match status" value="1"/>
</dbReference>
<dbReference type="Gene3D" id="1.10.8.260">
    <property type="entry name" value="HI0933 insert domain-like"/>
    <property type="match status" value="1"/>
</dbReference>
<dbReference type="eggNOG" id="COG2081">
    <property type="taxonomic scope" value="Bacteria"/>
</dbReference>
<dbReference type="OrthoDB" id="9773233at2"/>
<dbReference type="STRING" id="272942.RCAP_rcc01097"/>
<evidence type="ECO:0000259" key="5">
    <source>
        <dbReference type="Pfam" id="PF22780"/>
    </source>
</evidence>
<feature type="domain" description="RsdA/BaiN/AoA(So)-like insert" evidence="5">
    <location>
        <begin position="191"/>
        <end position="340"/>
    </location>
</feature>
<evidence type="ECO:0000256" key="1">
    <source>
        <dbReference type="ARBA" id="ARBA00001974"/>
    </source>
</evidence>
<reference evidence="6 7" key="2">
    <citation type="journal article" date="2010" name="J. Bacteriol.">
        <title>Complete genome sequence of the photosynthetic purple nonsulfur bacterium Rhodobacter capsulatus SB 1003.</title>
        <authorList>
            <person name="Strnad H."/>
            <person name="Lapidus A."/>
            <person name="Paces J."/>
            <person name="Ulbrich P."/>
            <person name="Vlcek C."/>
            <person name="Paces V."/>
            <person name="Haselkorn R."/>
        </authorList>
    </citation>
    <scope>NUCLEOTIDE SEQUENCE [LARGE SCALE GENOMIC DNA]</scope>
    <source>
        <strain evidence="7">ATCC BAA-309 / NBRC 16581 / SB1003</strain>
    </source>
</reference>
<dbReference type="PANTHER" id="PTHR42887:SF2">
    <property type="entry name" value="OS12G0638800 PROTEIN"/>
    <property type="match status" value="1"/>
</dbReference>
<dbReference type="InterPro" id="IPR055178">
    <property type="entry name" value="RsdA/BaiN/AoA(So)-like_dom"/>
</dbReference>
<dbReference type="EMBL" id="CP001312">
    <property type="protein sequence ID" value="ADE84857.1"/>
    <property type="molecule type" value="Genomic_DNA"/>
</dbReference>
<accession>D5ARI6</accession>
<protein>
    <submittedName>
        <fullName evidence="6">HI0933-like protein family</fullName>
    </submittedName>
</protein>
<sequence>MTQYDAIILGAGAAGLFCAAEATRRGRRVIVLDHAQRPGEKIRISGGGRCNFTNRELTRQNAPEQFLSENPRFALSALSRFTPADMIARVDAAGIAWHEKHRGQLFFDGKAWQLVDLLLADLRAGGEIGLGCSIETVRQGAQGFEVVTSDGILRAARVVVATGGKSIPKLGATGLGYRIAESFGLRLTETRPGLVPLTFAEQDLARTAPLAGIGLPARVSLGKRSLEEDLLFTHRGLSGPAILQISSYWREGDALTIDLAPGRDIAAELAAIRAETGRIALHTALGRLLPDKLAALAVAQSGLSGRLADHGNRALAQLAAQVQAWQVRPVGSEGYRTAEVTVGGVATEALEAKTLEAKQVPGLHFIGEVVDVTGWLGGYNFQWAWSSAWAAAQVL</sequence>
<evidence type="ECO:0000256" key="3">
    <source>
        <dbReference type="ARBA" id="ARBA00022827"/>
    </source>
</evidence>
<dbReference type="RefSeq" id="WP_013066836.1">
    <property type="nucleotide sequence ID" value="NC_014034.1"/>
</dbReference>
<dbReference type="InterPro" id="IPR004792">
    <property type="entry name" value="BaiN-like"/>
</dbReference>
<feature type="domain" description="RsdA/BaiN/AoA(So)-like Rossmann fold-like" evidence="4">
    <location>
        <begin position="5"/>
        <end position="393"/>
    </location>
</feature>
<keyword evidence="7" id="KW-1185">Reference proteome</keyword>
<dbReference type="InterPro" id="IPR057661">
    <property type="entry name" value="RsdA/BaiN/AoA(So)_Rossmann"/>
</dbReference>
<dbReference type="InterPro" id="IPR036188">
    <property type="entry name" value="FAD/NAD-bd_sf"/>
</dbReference>
<comment type="cofactor">
    <cofactor evidence="1">
        <name>FAD</name>
        <dbReference type="ChEBI" id="CHEBI:57692"/>
    </cofactor>
</comment>
<dbReference type="Pfam" id="PF22780">
    <property type="entry name" value="HI0933_like_1st"/>
    <property type="match status" value="1"/>
</dbReference>